<evidence type="ECO:0000256" key="1">
    <source>
        <dbReference type="ARBA" id="ARBA00004863"/>
    </source>
</evidence>
<feature type="active site" description="Proton acceptor" evidence="4">
    <location>
        <position position="153"/>
    </location>
</feature>
<dbReference type="RefSeq" id="WP_062251628.1">
    <property type="nucleotide sequence ID" value="NZ_CP014229.1"/>
</dbReference>
<reference evidence="6" key="1">
    <citation type="submission" date="2016-02" db="EMBL/GenBank/DDBJ databases">
        <authorList>
            <person name="Holder M.E."/>
            <person name="Ajami N.J."/>
            <person name="Petrosino J.F."/>
        </authorList>
    </citation>
    <scope>NUCLEOTIDE SEQUENCE [LARGE SCALE GENOMIC DNA]</scope>
    <source>
        <strain evidence="6">CCUG 45958</strain>
    </source>
</reference>
<evidence type="ECO:0000313" key="5">
    <source>
        <dbReference type="EMBL" id="AMD89209.1"/>
    </source>
</evidence>
<gene>
    <name evidence="4" type="primary">mqnD</name>
    <name evidence="5" type="ORF">AXF13_03255</name>
</gene>
<dbReference type="Pfam" id="PF02621">
    <property type="entry name" value="VitK2_biosynth"/>
    <property type="match status" value="1"/>
</dbReference>
<dbReference type="UniPathway" id="UPA00079"/>
<comment type="similarity">
    <text evidence="4">Belongs to the MqnA/MqnD family. MqnD subfamily.</text>
</comment>
<name>A0A109W3S7_9BACT</name>
<dbReference type="SUPFAM" id="SSF53850">
    <property type="entry name" value="Periplasmic binding protein-like II"/>
    <property type="match status" value="1"/>
</dbReference>
<dbReference type="InterPro" id="IPR030869">
    <property type="entry name" value="MqnD"/>
</dbReference>
<evidence type="ECO:0000256" key="4">
    <source>
        <dbReference type="HAMAP-Rule" id="MF_00996"/>
    </source>
</evidence>
<dbReference type="GO" id="GO:0009234">
    <property type="term" value="P:menaquinone biosynthetic process"/>
    <property type="evidence" value="ECO:0007669"/>
    <property type="project" value="UniProtKB-UniRule"/>
</dbReference>
<evidence type="ECO:0000313" key="6">
    <source>
        <dbReference type="Proteomes" id="UP000069241"/>
    </source>
</evidence>
<keyword evidence="2 4" id="KW-0474">Menaquinone biosynthesis</keyword>
<comment type="function">
    <text evidence="4">Catalyzes the conversion of cyclic dehypoxanthine futalosine (cyclic DHFL) into 1,4-dihydroxy-6-naphthoate, a step in the biosynthesis of menaquinone (MK, vitamin K2).</text>
</comment>
<dbReference type="PANTHER" id="PTHR37167:SF1">
    <property type="entry name" value="1,4-DIHYDROXY-6-NAPHTOATE SYNTHASE"/>
    <property type="match status" value="1"/>
</dbReference>
<dbReference type="GO" id="GO:0016830">
    <property type="term" value="F:carbon-carbon lyase activity"/>
    <property type="evidence" value="ECO:0007669"/>
    <property type="project" value="UniProtKB-UniRule"/>
</dbReference>
<dbReference type="Proteomes" id="UP000069241">
    <property type="component" value="Chromosome"/>
</dbReference>
<accession>A0A109W3S7</accession>
<dbReference type="InterPro" id="IPR003773">
    <property type="entry name" value="Menaquinone_biosynth"/>
</dbReference>
<dbReference type="CDD" id="cd13635">
    <property type="entry name" value="PBP2_Ttha1568_Mqnd"/>
    <property type="match status" value="1"/>
</dbReference>
<proteinExistence type="inferred from homology"/>
<comment type="caution">
    <text evidence="4">Lacks conserved residue(s) required for the propagation of feature annotation.</text>
</comment>
<comment type="catalytic activity">
    <reaction evidence="4">
        <text>cyclic dehypoxanthinylfutalosinate = 1,4-dihydroxy-6-naphthoate + dihydroxyacetone</text>
        <dbReference type="Rhea" id="RHEA:33087"/>
        <dbReference type="ChEBI" id="CHEBI:16016"/>
        <dbReference type="ChEBI" id="CHEBI:64254"/>
        <dbReference type="ChEBI" id="CHEBI:64270"/>
        <dbReference type="EC" id="4.1.99.29"/>
    </reaction>
</comment>
<comment type="pathway">
    <text evidence="1 4">Quinol/quinone metabolism; menaquinone biosynthesis.</text>
</comment>
<dbReference type="AlphaFoldDB" id="A0A109W3S7"/>
<protein>
    <recommendedName>
        <fullName evidence="4">1,4-dihydroxy-6-naphtoate synthase</fullName>
        <ecNumber evidence="4">4.1.99.29</ecNumber>
    </recommendedName>
    <alternativeName>
        <fullName evidence="4">Menaquinone biosynthetic enzyme MqnD</fullName>
    </alternativeName>
</protein>
<keyword evidence="3 4" id="KW-0456">Lyase</keyword>
<dbReference type="PANTHER" id="PTHR37167">
    <property type="entry name" value="1,4-DIHYDROXY-6-NAPHTOATE SYNTHASE"/>
    <property type="match status" value="1"/>
</dbReference>
<feature type="binding site" evidence="4">
    <location>
        <begin position="114"/>
        <end position="115"/>
    </location>
    <ligand>
        <name>substrate</name>
    </ligand>
</feature>
<keyword evidence="6" id="KW-1185">Reference proteome</keyword>
<dbReference type="STRING" id="44742.AXF13_03255"/>
<evidence type="ECO:0000256" key="2">
    <source>
        <dbReference type="ARBA" id="ARBA00022428"/>
    </source>
</evidence>
<dbReference type="EMBL" id="CP014229">
    <property type="protein sequence ID" value="AMD89209.1"/>
    <property type="molecule type" value="Genomic_DNA"/>
</dbReference>
<dbReference type="EC" id="4.1.99.29" evidence="4"/>
<dbReference type="HAMAP" id="MF_00996">
    <property type="entry name" value="MqnD"/>
    <property type="match status" value="1"/>
</dbReference>
<evidence type="ECO:0000256" key="3">
    <source>
        <dbReference type="ARBA" id="ARBA00023239"/>
    </source>
</evidence>
<organism evidence="5 6">
    <name type="scientific">Desulfovibrio fairfieldensis</name>
    <dbReference type="NCBI Taxonomy" id="44742"/>
    <lineage>
        <taxon>Bacteria</taxon>
        <taxon>Pseudomonadati</taxon>
        <taxon>Thermodesulfobacteriota</taxon>
        <taxon>Desulfovibrionia</taxon>
        <taxon>Desulfovibrionales</taxon>
        <taxon>Desulfovibrionaceae</taxon>
        <taxon>Desulfovibrio</taxon>
    </lineage>
</organism>
<dbReference type="Gene3D" id="3.40.190.10">
    <property type="entry name" value="Periplasmic binding protein-like II"/>
    <property type="match status" value="2"/>
</dbReference>
<sequence length="281" mass="30280">MSAPMSETLSLGLSPCPNDTFIFHALLHGLVPAPVAFRPHLADVEELNGLARRKELDVTKMSLGAAARIMDDYALLASGAALGWGCGPLVVAREALQPEAWATARVAVPGLLTTANLLLTLHGGFQGPRREMLFSEVMPAVARGDADLGVIIHEGRFTYQRMGLTRILDLGEWWEGAFHMPLPLGAIAVRRDVPPATAKAVQTAIAGSLRYARAHPAASRDFIRSHAQELDDAVTRAHIETFVTDYSLDLGEAGRKAIELLVGRAAALEGRRIPDEGLFLR</sequence>
<dbReference type="KEGG" id="dfi:AXF13_03255"/>